<dbReference type="InterPro" id="IPR043519">
    <property type="entry name" value="NT_sf"/>
</dbReference>
<dbReference type="GO" id="GO:0031123">
    <property type="term" value="P:RNA 3'-end processing"/>
    <property type="evidence" value="ECO:0007669"/>
    <property type="project" value="TreeGrafter"/>
</dbReference>
<dbReference type="Pfam" id="PF22600">
    <property type="entry name" value="MTPAP-like_central"/>
    <property type="match status" value="1"/>
</dbReference>
<keyword evidence="11" id="KW-0472">Membrane</keyword>
<comment type="cofactor">
    <cofactor evidence="2">
        <name>Mg(2+)</name>
        <dbReference type="ChEBI" id="CHEBI:18420"/>
    </cofactor>
</comment>
<evidence type="ECO:0000256" key="9">
    <source>
        <dbReference type="SAM" id="Coils"/>
    </source>
</evidence>
<keyword evidence="5" id="KW-0808">Transferase</keyword>
<dbReference type="Gene3D" id="1.10.1410.10">
    <property type="match status" value="1"/>
</dbReference>
<organism evidence="15 16">
    <name type="scientific">Meloidogyne javanica</name>
    <name type="common">Root-knot nematode worm</name>
    <dbReference type="NCBI Taxonomy" id="6303"/>
    <lineage>
        <taxon>Eukaryota</taxon>
        <taxon>Metazoa</taxon>
        <taxon>Ecdysozoa</taxon>
        <taxon>Nematoda</taxon>
        <taxon>Chromadorea</taxon>
        <taxon>Rhabditida</taxon>
        <taxon>Tylenchina</taxon>
        <taxon>Tylenchomorpha</taxon>
        <taxon>Tylenchoidea</taxon>
        <taxon>Meloidogynidae</taxon>
        <taxon>Meloidogyninae</taxon>
        <taxon>Meloidogyne</taxon>
        <taxon>Meloidogyne incognita group</taxon>
    </lineage>
</organism>
<feature type="domain" description="Poly(A) RNA polymerase mitochondrial-like central palm" evidence="14">
    <location>
        <begin position="41"/>
        <end position="165"/>
    </location>
</feature>
<dbReference type="WBParaSite" id="scaffold11669_cov179.g15803">
    <property type="protein sequence ID" value="scaffold11669_cov179.g15803"/>
    <property type="gene ID" value="scaffold11669_cov179.g15803"/>
</dbReference>
<dbReference type="Pfam" id="PF03828">
    <property type="entry name" value="PAP_assoc"/>
    <property type="match status" value="1"/>
</dbReference>
<keyword evidence="11" id="KW-0812">Transmembrane</keyword>
<dbReference type="Proteomes" id="UP000887561">
    <property type="component" value="Unplaced"/>
</dbReference>
<evidence type="ECO:0000256" key="8">
    <source>
        <dbReference type="ARBA" id="ARBA00038491"/>
    </source>
</evidence>
<dbReference type="GO" id="GO:0046872">
    <property type="term" value="F:metal ion binding"/>
    <property type="evidence" value="ECO:0007669"/>
    <property type="project" value="UniProtKB-KW"/>
</dbReference>
<dbReference type="SUPFAM" id="SSF81631">
    <property type="entry name" value="PAP/OAS1 substrate-binding domain"/>
    <property type="match status" value="1"/>
</dbReference>
<feature type="transmembrane region" description="Helical" evidence="11">
    <location>
        <begin position="419"/>
        <end position="439"/>
    </location>
</feature>
<comment type="subcellular location">
    <subcellularLocation>
        <location evidence="3">Cytoplasm</location>
    </subcellularLocation>
</comment>
<dbReference type="SUPFAM" id="SSF81301">
    <property type="entry name" value="Nucleotidyltransferase"/>
    <property type="match status" value="1"/>
</dbReference>
<sequence length="553" mass="63900">MDEYTVNELYKVKTSPNAHKIFKILDDRKSDYRHSFKKYTKSVQDYIVKNRQPDHERKTRIDVWKLLRKSIEPFFGEGSYLAMGGSTLTNLATKGADLDLCFAIRCEDGSYTEEGVNNFVLSKIHRILEQKPFITGLRHICARVPIVTVELAFPYMDVKVDINFSLMIIHFLQCGVYPPILPNLFKMFPKHFDGTGNVEDLDYAMELDLPKIPKNERTIGELIYGFFDYYTRFNYDECGISIKDGKIFDSILPDTEREYMFFIEEAYDGMTVPKNLKRQSNLMEIVGEFKQARLSILKDICENYPPPIDETEDYRDEFEEENNNKLLPKWKLYTVCAAVFMCFALLYPSVFAPMINSFFGRNSDNKHSHQPNSHFPHPEGHRGGGRPPHSHPAAAASMHAQARAHQTQAVGGGGGRGGFAWLLPFYTIGVVLFLLYTLFKKKKKHKRPRGHLNWEDEEEESEDESSGSDEAPRKRYKLKSVQERLRKTEKAMNEILSQLELIATNKEVLNEGEDKSVEDENRIKEETQNMEESLEKLKILEFLGLKNEAKNSF</sequence>
<feature type="domain" description="Resistance to inhibitors of cholinesterase protein 3 N-terminal" evidence="13">
    <location>
        <begin position="340"/>
        <end position="497"/>
    </location>
</feature>
<dbReference type="Pfam" id="PF15361">
    <property type="entry name" value="RIC3"/>
    <property type="match status" value="1"/>
</dbReference>
<reference evidence="16" key="1">
    <citation type="submission" date="2022-11" db="UniProtKB">
        <authorList>
            <consortium name="WormBaseParasite"/>
        </authorList>
    </citation>
    <scope>IDENTIFICATION</scope>
</reference>
<keyword evidence="6" id="KW-0479">Metal-binding</keyword>
<keyword evidence="11" id="KW-1133">Transmembrane helix</keyword>
<evidence type="ECO:0000256" key="2">
    <source>
        <dbReference type="ARBA" id="ARBA00001946"/>
    </source>
</evidence>
<feature type="transmembrane region" description="Helical" evidence="11">
    <location>
        <begin position="332"/>
        <end position="355"/>
    </location>
</feature>
<evidence type="ECO:0000256" key="5">
    <source>
        <dbReference type="ARBA" id="ARBA00022679"/>
    </source>
</evidence>
<keyword evidence="7" id="KW-0460">Magnesium</keyword>
<evidence type="ECO:0000256" key="10">
    <source>
        <dbReference type="SAM" id="MobiDB-lite"/>
    </source>
</evidence>
<keyword evidence="4" id="KW-0963">Cytoplasm</keyword>
<dbReference type="AlphaFoldDB" id="A0A915LGZ9"/>
<feature type="coiled-coil region" evidence="9">
    <location>
        <begin position="478"/>
        <end position="540"/>
    </location>
</feature>
<proteinExistence type="inferred from homology"/>
<feature type="compositionally biased region" description="Acidic residues" evidence="10">
    <location>
        <begin position="455"/>
        <end position="467"/>
    </location>
</feature>
<comment type="cofactor">
    <cofactor evidence="1">
        <name>Mn(2+)</name>
        <dbReference type="ChEBI" id="CHEBI:29035"/>
    </cofactor>
</comment>
<feature type="region of interest" description="Disordered" evidence="10">
    <location>
        <begin position="365"/>
        <end position="410"/>
    </location>
</feature>
<dbReference type="Gene3D" id="3.30.460.10">
    <property type="entry name" value="Beta Polymerase, domain 2"/>
    <property type="match status" value="1"/>
</dbReference>
<evidence type="ECO:0000256" key="4">
    <source>
        <dbReference type="ARBA" id="ARBA00022490"/>
    </source>
</evidence>
<feature type="compositionally biased region" description="Low complexity" evidence="10">
    <location>
        <begin position="391"/>
        <end position="405"/>
    </location>
</feature>
<dbReference type="InterPro" id="IPR054708">
    <property type="entry name" value="MTPAP-like_central"/>
</dbReference>
<keyword evidence="9" id="KW-0175">Coiled coil</keyword>
<dbReference type="InterPro" id="IPR032763">
    <property type="entry name" value="RIC3_N"/>
</dbReference>
<evidence type="ECO:0000256" key="7">
    <source>
        <dbReference type="ARBA" id="ARBA00022842"/>
    </source>
</evidence>
<comment type="similarity">
    <text evidence="8">Belongs to the DNA polymerase type-B-like family. GLD2 subfamily.</text>
</comment>
<evidence type="ECO:0000256" key="3">
    <source>
        <dbReference type="ARBA" id="ARBA00004496"/>
    </source>
</evidence>
<evidence type="ECO:0000256" key="6">
    <source>
        <dbReference type="ARBA" id="ARBA00022723"/>
    </source>
</evidence>
<dbReference type="InterPro" id="IPR002058">
    <property type="entry name" value="PAP_assoc"/>
</dbReference>
<evidence type="ECO:0000259" key="12">
    <source>
        <dbReference type="Pfam" id="PF03828"/>
    </source>
</evidence>
<keyword evidence="15" id="KW-1185">Reference proteome</keyword>
<evidence type="ECO:0000256" key="11">
    <source>
        <dbReference type="SAM" id="Phobius"/>
    </source>
</evidence>
<evidence type="ECO:0000259" key="13">
    <source>
        <dbReference type="Pfam" id="PF15361"/>
    </source>
</evidence>
<accession>A0A915LGZ9</accession>
<evidence type="ECO:0000313" key="15">
    <source>
        <dbReference type="Proteomes" id="UP000887561"/>
    </source>
</evidence>
<dbReference type="GO" id="GO:0005737">
    <property type="term" value="C:cytoplasm"/>
    <property type="evidence" value="ECO:0007669"/>
    <property type="project" value="UniProtKB-SubCell"/>
</dbReference>
<dbReference type="PANTHER" id="PTHR12271:SF40">
    <property type="entry name" value="POLY(A) RNA POLYMERASE GLD2"/>
    <property type="match status" value="1"/>
</dbReference>
<dbReference type="PANTHER" id="PTHR12271">
    <property type="entry name" value="POLY A POLYMERASE CID PAP -RELATED"/>
    <property type="match status" value="1"/>
</dbReference>
<name>A0A915LGZ9_MELJA</name>
<protein>
    <submittedName>
        <fullName evidence="16">PAP-associated domain-containing protein</fullName>
    </submittedName>
</protein>
<dbReference type="GO" id="GO:1990817">
    <property type="term" value="F:poly(A) RNA polymerase activity"/>
    <property type="evidence" value="ECO:0007669"/>
    <property type="project" value="UniProtKB-ARBA"/>
</dbReference>
<evidence type="ECO:0000259" key="14">
    <source>
        <dbReference type="Pfam" id="PF22600"/>
    </source>
</evidence>
<evidence type="ECO:0000256" key="1">
    <source>
        <dbReference type="ARBA" id="ARBA00001936"/>
    </source>
</evidence>
<feature type="region of interest" description="Disordered" evidence="10">
    <location>
        <begin position="446"/>
        <end position="475"/>
    </location>
</feature>
<evidence type="ECO:0000313" key="16">
    <source>
        <dbReference type="WBParaSite" id="scaffold11669_cov179.g15803"/>
    </source>
</evidence>
<feature type="domain" description="PAP-associated" evidence="12">
    <location>
        <begin position="219"/>
        <end position="250"/>
    </location>
</feature>